<dbReference type="EMBL" id="LNQE01000974">
    <property type="protein sequence ID" value="KUG22362.1"/>
    <property type="molecule type" value="Genomic_DNA"/>
</dbReference>
<dbReference type="SUPFAM" id="SSF51338">
    <property type="entry name" value="Composite domain of metallo-dependent hydrolases"/>
    <property type="match status" value="1"/>
</dbReference>
<gene>
    <name evidence="2" type="ORF">ASZ90_007901</name>
</gene>
<dbReference type="InterPro" id="IPR006680">
    <property type="entry name" value="Amidohydro-rel"/>
</dbReference>
<dbReference type="Gene3D" id="2.30.40.10">
    <property type="entry name" value="Urease, subunit C, domain 1"/>
    <property type="match status" value="2"/>
</dbReference>
<proteinExistence type="predicted"/>
<name>A0A0W8FN56_9ZZZZ</name>
<dbReference type="GO" id="GO:0016810">
    <property type="term" value="F:hydrolase activity, acting on carbon-nitrogen (but not peptide) bonds"/>
    <property type="evidence" value="ECO:0007669"/>
    <property type="project" value="InterPro"/>
</dbReference>
<evidence type="ECO:0000259" key="1">
    <source>
        <dbReference type="Pfam" id="PF01979"/>
    </source>
</evidence>
<sequence>MGNISFEMTRRQLMQAAAASAFFLGTPNITGCSSLPKYQPAGTVDGKALYLIHGNVVDVVRGEIHRDQTLVIRNGLIENISNQVPSAREGDMIIDLKDRFIIPGLIDAHCHVTLPGESAISPLGVLTIMNQQKRNYIQQIKHGVTTIRDMGAMPKLLHDHIKQIDKGELIGPRVVYCNSFTNIYGGHPDIDPSKVSIFSPVVMAFAGDTNLWFKDTKDLEEKMQENSASGASFIKLTMDKKSVLCGKGEIPVYTDEHLKVIFDFAQKNNLATAGHIHTKFGYDRALQFGISSVEHSIGDDVLTEKDVNTMAKKNISIVPTMIVAQMLAAPEVYDELPPKYRNDFIDGEMTIRREYINSSLEDYTETSIHENNIAHLKECRKYGCANFYKKGKFMANPDIYFNILVVGPRNLMAMKEAGIVIGCGTDSGVPFSYHGTLWREMEMLGRIGFSSLESLRCATINNAKIIGMADKIGTVDQGKYADLAVLKENPLENIKACRNPQVVIKDGKIYDVSKISFNA</sequence>
<dbReference type="InterPro" id="IPR011059">
    <property type="entry name" value="Metal-dep_hydrolase_composite"/>
</dbReference>
<dbReference type="PROSITE" id="PS51318">
    <property type="entry name" value="TAT"/>
    <property type="match status" value="1"/>
</dbReference>
<dbReference type="InterPro" id="IPR051781">
    <property type="entry name" value="Metallo-dep_Hydrolase"/>
</dbReference>
<accession>A0A0W8FN56</accession>
<feature type="domain" description="Amidohydrolase-related" evidence="1">
    <location>
        <begin position="100"/>
        <end position="509"/>
    </location>
</feature>
<comment type="caution">
    <text evidence="2">The sequence shown here is derived from an EMBL/GenBank/DDBJ whole genome shotgun (WGS) entry which is preliminary data.</text>
</comment>
<dbReference type="AlphaFoldDB" id="A0A0W8FN56"/>
<dbReference type="Gene3D" id="3.20.20.140">
    <property type="entry name" value="Metal-dependent hydrolases"/>
    <property type="match status" value="2"/>
</dbReference>
<organism evidence="2">
    <name type="scientific">hydrocarbon metagenome</name>
    <dbReference type="NCBI Taxonomy" id="938273"/>
    <lineage>
        <taxon>unclassified sequences</taxon>
        <taxon>metagenomes</taxon>
        <taxon>ecological metagenomes</taxon>
    </lineage>
</organism>
<dbReference type="PANTHER" id="PTHR43135:SF3">
    <property type="entry name" value="ALPHA-D-RIBOSE 1-METHYLPHOSPHONATE 5-TRIPHOSPHATE DIPHOSPHATASE"/>
    <property type="match status" value="1"/>
</dbReference>
<reference evidence="2" key="1">
    <citation type="journal article" date="2015" name="Proc. Natl. Acad. Sci. U.S.A.">
        <title>Networks of energetic and metabolic interactions define dynamics in microbial communities.</title>
        <authorList>
            <person name="Embree M."/>
            <person name="Liu J.K."/>
            <person name="Al-Bassam M.M."/>
            <person name="Zengler K."/>
        </authorList>
    </citation>
    <scope>NUCLEOTIDE SEQUENCE</scope>
</reference>
<dbReference type="Pfam" id="PF01979">
    <property type="entry name" value="Amidohydro_1"/>
    <property type="match status" value="1"/>
</dbReference>
<dbReference type="InterPro" id="IPR006311">
    <property type="entry name" value="TAT_signal"/>
</dbReference>
<dbReference type="InterPro" id="IPR032466">
    <property type="entry name" value="Metal_Hydrolase"/>
</dbReference>
<protein>
    <submittedName>
        <fullName evidence="2">Xaa-pro dipeptidase family enzyme</fullName>
    </submittedName>
</protein>
<evidence type="ECO:0000313" key="2">
    <source>
        <dbReference type="EMBL" id="KUG22362.1"/>
    </source>
</evidence>
<dbReference type="PANTHER" id="PTHR43135">
    <property type="entry name" value="ALPHA-D-RIBOSE 1-METHYLPHOSPHONATE 5-TRIPHOSPHATE DIPHOSPHATASE"/>
    <property type="match status" value="1"/>
</dbReference>
<dbReference type="SUPFAM" id="SSF51556">
    <property type="entry name" value="Metallo-dependent hydrolases"/>
    <property type="match status" value="1"/>
</dbReference>